<evidence type="ECO:0000256" key="2">
    <source>
        <dbReference type="ARBA" id="ARBA00023125"/>
    </source>
</evidence>
<dbReference type="Gene3D" id="1.10.357.10">
    <property type="entry name" value="Tetracycline Repressor, domain 2"/>
    <property type="match status" value="1"/>
</dbReference>
<protein>
    <submittedName>
        <fullName evidence="6">TetR family transcriptional regulator</fullName>
    </submittedName>
</protein>
<dbReference type="Proteomes" id="UP000746595">
    <property type="component" value="Unassembled WGS sequence"/>
</dbReference>
<sequence length="197" mass="21560">MPEQTQRPSLRASGRPVTIDPEAVARQALELFATRGYDAVSMAEIAAEAGIGRKSLYRYFESKAAIVWGGALGASDVSDRVLEESVRNGVAVEVGLLASTAAIVDSLPDLEVTRGRLRLISEHAELMAQSPLIFEEQRGRVEDYLVQCGAPQEEAHYLSVAYSTVNFAAWIRWARGVEDSPVNCLARALEVLRFPQQ</sequence>
<dbReference type="InterPro" id="IPR009057">
    <property type="entry name" value="Homeodomain-like_sf"/>
</dbReference>
<evidence type="ECO:0000256" key="4">
    <source>
        <dbReference type="PROSITE-ProRule" id="PRU00335"/>
    </source>
</evidence>
<keyword evidence="1" id="KW-0805">Transcription regulation</keyword>
<evidence type="ECO:0000313" key="6">
    <source>
        <dbReference type="EMBL" id="NKG22332.1"/>
    </source>
</evidence>
<dbReference type="PANTHER" id="PTHR30055:SF238">
    <property type="entry name" value="MYCOFACTOCIN BIOSYNTHESIS TRANSCRIPTIONAL REGULATOR MFTR-RELATED"/>
    <property type="match status" value="1"/>
</dbReference>
<dbReference type="SUPFAM" id="SSF46689">
    <property type="entry name" value="Homeodomain-like"/>
    <property type="match status" value="1"/>
</dbReference>
<dbReference type="InterPro" id="IPR050109">
    <property type="entry name" value="HTH-type_TetR-like_transc_reg"/>
</dbReference>
<organism evidence="6 7">
    <name type="scientific">Paeniglutamicibacter terrestris</name>
    <dbReference type="NCBI Taxonomy" id="2723403"/>
    <lineage>
        <taxon>Bacteria</taxon>
        <taxon>Bacillati</taxon>
        <taxon>Actinomycetota</taxon>
        <taxon>Actinomycetes</taxon>
        <taxon>Micrococcales</taxon>
        <taxon>Micrococcaceae</taxon>
        <taxon>Paeniglutamicibacter</taxon>
    </lineage>
</organism>
<evidence type="ECO:0000256" key="3">
    <source>
        <dbReference type="ARBA" id="ARBA00023163"/>
    </source>
</evidence>
<dbReference type="PANTHER" id="PTHR30055">
    <property type="entry name" value="HTH-TYPE TRANSCRIPTIONAL REGULATOR RUTR"/>
    <property type="match status" value="1"/>
</dbReference>
<name>A0ABX1G7V3_9MICC</name>
<evidence type="ECO:0000256" key="1">
    <source>
        <dbReference type="ARBA" id="ARBA00023015"/>
    </source>
</evidence>
<keyword evidence="3" id="KW-0804">Transcription</keyword>
<dbReference type="EMBL" id="JAAWVT010000010">
    <property type="protein sequence ID" value="NKG22332.1"/>
    <property type="molecule type" value="Genomic_DNA"/>
</dbReference>
<keyword evidence="2 4" id="KW-0238">DNA-binding</keyword>
<evidence type="ECO:0000313" key="7">
    <source>
        <dbReference type="Proteomes" id="UP000746595"/>
    </source>
</evidence>
<gene>
    <name evidence="6" type="ORF">HED64_16660</name>
</gene>
<comment type="caution">
    <text evidence="6">The sequence shown here is derived from an EMBL/GenBank/DDBJ whole genome shotgun (WGS) entry which is preliminary data.</text>
</comment>
<feature type="domain" description="HTH tetR-type" evidence="5">
    <location>
        <begin position="18"/>
        <end position="78"/>
    </location>
</feature>
<dbReference type="Pfam" id="PF00440">
    <property type="entry name" value="TetR_N"/>
    <property type="match status" value="1"/>
</dbReference>
<proteinExistence type="predicted"/>
<keyword evidence="7" id="KW-1185">Reference proteome</keyword>
<dbReference type="InterPro" id="IPR001647">
    <property type="entry name" value="HTH_TetR"/>
</dbReference>
<evidence type="ECO:0000259" key="5">
    <source>
        <dbReference type="PROSITE" id="PS50977"/>
    </source>
</evidence>
<dbReference type="PRINTS" id="PR00455">
    <property type="entry name" value="HTHTETR"/>
</dbReference>
<reference evidence="6 7" key="1">
    <citation type="submission" date="2020-04" db="EMBL/GenBank/DDBJ databases">
        <title>Paeniglutamicibacter sp. ANT13_2, a novel actinomycete isolated from sediment in Antarctica.</title>
        <authorList>
            <person name="Sakdapetsiri C."/>
            <person name="Pinyakong O."/>
        </authorList>
    </citation>
    <scope>NUCLEOTIDE SEQUENCE [LARGE SCALE GENOMIC DNA]</scope>
    <source>
        <strain evidence="6 7">ANT13_2</strain>
    </source>
</reference>
<dbReference type="PROSITE" id="PS50977">
    <property type="entry name" value="HTH_TETR_2"/>
    <property type="match status" value="1"/>
</dbReference>
<feature type="DNA-binding region" description="H-T-H motif" evidence="4">
    <location>
        <begin position="41"/>
        <end position="60"/>
    </location>
</feature>
<accession>A0ABX1G7V3</accession>